<dbReference type="KEGG" id="mtun:MTUNDRAET4_0064.1"/>
<organism evidence="1 2">
    <name type="scientific">Methylocella tundrae</name>
    <dbReference type="NCBI Taxonomy" id="227605"/>
    <lineage>
        <taxon>Bacteria</taxon>
        <taxon>Pseudomonadati</taxon>
        <taxon>Pseudomonadota</taxon>
        <taxon>Alphaproteobacteria</taxon>
        <taxon>Hyphomicrobiales</taxon>
        <taxon>Beijerinckiaceae</taxon>
        <taxon>Methylocella</taxon>
    </lineage>
</organism>
<geneLocation type="plasmid" evidence="1 2">
    <name>2</name>
</geneLocation>
<accession>A0A4U8Z6M2</accession>
<sequence length="86" mass="9267">MVARMDRLACRPLRQTCNAAATGGASIRLHSAMRGSWLLRPAALMALAIVAGNVPDRHDVLKARSAPWATCCLSRLRLRRGCAAGR</sequence>
<dbReference type="AlphaFoldDB" id="A0A4U8Z6M2"/>
<protein>
    <submittedName>
        <fullName evidence="1">Uncharacterized protein</fullName>
    </submittedName>
</protein>
<evidence type="ECO:0000313" key="1">
    <source>
        <dbReference type="EMBL" id="VFU16340.1"/>
    </source>
</evidence>
<dbReference type="EMBL" id="LR536451">
    <property type="protein sequence ID" value="VFU16340.1"/>
    <property type="molecule type" value="Genomic_DNA"/>
</dbReference>
<keyword evidence="1" id="KW-0614">Plasmid</keyword>
<proteinExistence type="predicted"/>
<dbReference type="Proteomes" id="UP000294360">
    <property type="component" value="Plasmid 2"/>
</dbReference>
<reference evidence="1 2" key="1">
    <citation type="submission" date="2019-03" db="EMBL/GenBank/DDBJ databases">
        <authorList>
            <person name="Kox A.R. M."/>
        </authorList>
    </citation>
    <scope>NUCLEOTIDE SEQUENCE [LARGE SCALE GENOMIC DNA]</scope>
    <source>
        <strain evidence="1">MTUNDRAET4 annotated genome</strain>
        <plasmid evidence="2">2</plasmid>
    </source>
</reference>
<name>A0A4U8Z6M2_METTU</name>
<gene>
    <name evidence="1" type="ORF">MTUNDRAET4_0064</name>
</gene>
<evidence type="ECO:0000313" key="2">
    <source>
        <dbReference type="Proteomes" id="UP000294360"/>
    </source>
</evidence>